<feature type="region of interest" description="Disordered" evidence="1">
    <location>
        <begin position="34"/>
        <end position="61"/>
    </location>
</feature>
<gene>
    <name evidence="2" type="ORF">ACFP1Z_11390</name>
</gene>
<evidence type="ECO:0000313" key="3">
    <source>
        <dbReference type="Proteomes" id="UP001596083"/>
    </source>
</evidence>
<evidence type="ECO:0000313" key="2">
    <source>
        <dbReference type="EMBL" id="MFC5720768.1"/>
    </source>
</evidence>
<sequence length="173" mass="18506">MRHGISRRGRYGLVTSLAAGLALFVTGCTWGDGDSAKDSGKDTSAQGSDASGEGKKADDAYKQRQCLREQGLKVSEPKPGENDKAMAIEGGDKETMEKAFKKCGGGAADRKMTQADKDKALKFAQCMRKNGFDMPDPKFDGGSVQQKAMEIPEGAAKEKFDKANKVCSEQNGQ</sequence>
<feature type="compositionally biased region" description="Basic and acidic residues" evidence="1">
    <location>
        <begin position="52"/>
        <end position="61"/>
    </location>
</feature>
<evidence type="ECO:0000256" key="1">
    <source>
        <dbReference type="SAM" id="MobiDB-lite"/>
    </source>
</evidence>
<dbReference type="EMBL" id="JBHSPB010000006">
    <property type="protein sequence ID" value="MFC5720768.1"/>
    <property type="molecule type" value="Genomic_DNA"/>
</dbReference>
<dbReference type="RefSeq" id="WP_390315953.1">
    <property type="nucleotide sequence ID" value="NZ_JBHSPB010000006.1"/>
</dbReference>
<dbReference type="PROSITE" id="PS51257">
    <property type="entry name" value="PROKAR_LIPOPROTEIN"/>
    <property type="match status" value="1"/>
</dbReference>
<evidence type="ECO:0008006" key="4">
    <source>
        <dbReference type="Google" id="ProtNLM"/>
    </source>
</evidence>
<comment type="caution">
    <text evidence="2">The sequence shown here is derived from an EMBL/GenBank/DDBJ whole genome shotgun (WGS) entry which is preliminary data.</text>
</comment>
<organism evidence="2 3">
    <name type="scientific">Streptomyces gamaensis</name>
    <dbReference type="NCBI Taxonomy" id="1763542"/>
    <lineage>
        <taxon>Bacteria</taxon>
        <taxon>Bacillati</taxon>
        <taxon>Actinomycetota</taxon>
        <taxon>Actinomycetes</taxon>
        <taxon>Kitasatosporales</taxon>
        <taxon>Streptomycetaceae</taxon>
        <taxon>Streptomyces</taxon>
    </lineage>
</organism>
<dbReference type="Proteomes" id="UP001596083">
    <property type="component" value="Unassembled WGS sequence"/>
</dbReference>
<proteinExistence type="predicted"/>
<accession>A0ABW0Z147</accession>
<reference evidence="3" key="1">
    <citation type="journal article" date="2019" name="Int. J. Syst. Evol. Microbiol.">
        <title>The Global Catalogue of Microorganisms (GCM) 10K type strain sequencing project: providing services to taxonomists for standard genome sequencing and annotation.</title>
        <authorList>
            <consortium name="The Broad Institute Genomics Platform"/>
            <consortium name="The Broad Institute Genome Sequencing Center for Infectious Disease"/>
            <person name="Wu L."/>
            <person name="Ma J."/>
        </authorList>
    </citation>
    <scope>NUCLEOTIDE SEQUENCE [LARGE SCALE GENOMIC DNA]</scope>
    <source>
        <strain evidence="3">CGMCC 4.7304</strain>
    </source>
</reference>
<protein>
    <recommendedName>
        <fullName evidence="4">Lipoprotein</fullName>
    </recommendedName>
</protein>
<keyword evidence="3" id="KW-1185">Reference proteome</keyword>
<name>A0ABW0Z147_9ACTN</name>